<feature type="compositionally biased region" description="Low complexity" evidence="10">
    <location>
        <begin position="1"/>
        <end position="16"/>
    </location>
</feature>
<evidence type="ECO:0000256" key="8">
    <source>
        <dbReference type="ARBA" id="ARBA00023242"/>
    </source>
</evidence>
<comment type="caution">
    <text evidence="12">The sequence shown here is derived from an EMBL/GenBank/DDBJ whole genome shotgun (WGS) entry which is preliminary data.</text>
</comment>
<evidence type="ECO:0000256" key="7">
    <source>
        <dbReference type="ARBA" id="ARBA00023163"/>
    </source>
</evidence>
<dbReference type="PANTHER" id="PTHR15970:SF2">
    <property type="entry name" value="ELL-ASSOCIATED FACTOR EAF"/>
    <property type="match status" value="1"/>
</dbReference>
<dbReference type="GO" id="GO:0032783">
    <property type="term" value="C:super elongation complex"/>
    <property type="evidence" value="ECO:0007669"/>
    <property type="project" value="InterPro"/>
</dbReference>
<evidence type="ECO:0000313" key="13">
    <source>
        <dbReference type="Proteomes" id="UP000051574"/>
    </source>
</evidence>
<keyword evidence="7" id="KW-0804">Transcription</keyword>
<feature type="region of interest" description="Disordered" evidence="10">
    <location>
        <begin position="63"/>
        <end position="166"/>
    </location>
</feature>
<keyword evidence="5" id="KW-0805">Transcription regulation</keyword>
<dbReference type="Pfam" id="PF09816">
    <property type="entry name" value="EAF"/>
    <property type="match status" value="1"/>
</dbReference>
<evidence type="ECO:0000256" key="6">
    <source>
        <dbReference type="ARBA" id="ARBA00023159"/>
    </source>
</evidence>
<reference evidence="12 13" key="1">
    <citation type="submission" date="2015-09" db="EMBL/GenBank/DDBJ databases">
        <title>Draft genome of the scarab beetle Oryctes borbonicus.</title>
        <authorList>
            <person name="Meyer J.M."/>
            <person name="Markov G.V."/>
            <person name="Baskaran P."/>
            <person name="Herrmann M."/>
            <person name="Sommer R.J."/>
            <person name="Roedelsperger C."/>
        </authorList>
    </citation>
    <scope>NUCLEOTIDE SEQUENCE [LARGE SCALE GENOMIC DNA]</scope>
    <source>
        <strain evidence="12">OB123</strain>
        <tissue evidence="12">Whole animal</tissue>
    </source>
</reference>
<dbReference type="InterPro" id="IPR019194">
    <property type="entry name" value="Tscrpt_elong_fac_Eaf_N"/>
</dbReference>
<accession>A0A0T6BG77</accession>
<keyword evidence="8" id="KW-0539">Nucleus</keyword>
<evidence type="ECO:0000256" key="2">
    <source>
        <dbReference type="ARBA" id="ARBA00007798"/>
    </source>
</evidence>
<proteinExistence type="inferred from homology"/>
<dbReference type="Proteomes" id="UP000051574">
    <property type="component" value="Unassembled WGS sequence"/>
</dbReference>
<dbReference type="GO" id="GO:0006368">
    <property type="term" value="P:transcription elongation by RNA polymerase II"/>
    <property type="evidence" value="ECO:0007669"/>
    <property type="project" value="InterPro"/>
</dbReference>
<evidence type="ECO:0000259" key="11">
    <source>
        <dbReference type="Pfam" id="PF09816"/>
    </source>
</evidence>
<feature type="region of interest" description="Disordered" evidence="10">
    <location>
        <begin position="208"/>
        <end position="258"/>
    </location>
</feature>
<dbReference type="OrthoDB" id="125903at2759"/>
<keyword evidence="6" id="KW-0010">Activator</keyword>
<sequence>MASVNVGNNNQVTVTVPHLDGSGTQQTVFKGSQRPYNKECVLIIDKITGEITLEKLSGNIQVKKTRSESVKPPLHQDRLSDKGSSSLNISRSQTPPNVGQRTSSKTKVTSGSRRADRQITHLVPKHSPLHASPNYPSPGHHKSPKREREMHPVENHSSHNTLASLPMIGIDDPPPIIPMMQNNQVNNSNGSILDKSPLYMSDIENGVEEMSDTSSSSSSSDSESDNDTTMVSKPIDRTNGHANGMNSNNSQASKLSMPAHILKEDLCLSESDSDAD</sequence>
<feature type="compositionally biased region" description="Low complexity" evidence="10">
    <location>
        <begin position="212"/>
        <end position="221"/>
    </location>
</feature>
<comment type="function">
    <text evidence="9">Promotes transcriptional elongation by Su(Tpl)/ELL. Essential for development.</text>
</comment>
<evidence type="ECO:0000256" key="10">
    <source>
        <dbReference type="SAM" id="MobiDB-lite"/>
    </source>
</evidence>
<name>A0A0T6BG77_9SCAR</name>
<keyword evidence="4" id="KW-0597">Phosphoprotein</keyword>
<organism evidence="12 13">
    <name type="scientific">Oryctes borbonicus</name>
    <dbReference type="NCBI Taxonomy" id="1629725"/>
    <lineage>
        <taxon>Eukaryota</taxon>
        <taxon>Metazoa</taxon>
        <taxon>Ecdysozoa</taxon>
        <taxon>Arthropoda</taxon>
        <taxon>Hexapoda</taxon>
        <taxon>Insecta</taxon>
        <taxon>Pterygota</taxon>
        <taxon>Neoptera</taxon>
        <taxon>Endopterygota</taxon>
        <taxon>Coleoptera</taxon>
        <taxon>Polyphaga</taxon>
        <taxon>Scarabaeiformia</taxon>
        <taxon>Scarabaeidae</taxon>
        <taxon>Dynastinae</taxon>
        <taxon>Oryctes</taxon>
    </lineage>
</organism>
<feature type="compositionally biased region" description="Basic and acidic residues" evidence="10">
    <location>
        <begin position="146"/>
        <end position="157"/>
    </location>
</feature>
<feature type="domain" description="Transcription elongation factor Eaf N-terminal" evidence="11">
    <location>
        <begin position="7"/>
        <end position="67"/>
    </location>
</feature>
<dbReference type="AlphaFoldDB" id="A0A0T6BG77"/>
<comment type="similarity">
    <text evidence="2">Belongs to the EAF family.</text>
</comment>
<gene>
    <name evidence="12" type="ORF">AMK59_2627</name>
</gene>
<evidence type="ECO:0000313" key="12">
    <source>
        <dbReference type="EMBL" id="KRT86329.1"/>
    </source>
</evidence>
<dbReference type="GO" id="GO:0003711">
    <property type="term" value="F:transcription elongation factor activity"/>
    <property type="evidence" value="ECO:0007669"/>
    <property type="project" value="TreeGrafter"/>
</dbReference>
<evidence type="ECO:0000256" key="4">
    <source>
        <dbReference type="ARBA" id="ARBA00022553"/>
    </source>
</evidence>
<evidence type="ECO:0000256" key="1">
    <source>
        <dbReference type="ARBA" id="ARBA00004123"/>
    </source>
</evidence>
<feature type="compositionally biased region" description="Polar residues" evidence="10">
    <location>
        <begin position="240"/>
        <end position="254"/>
    </location>
</feature>
<evidence type="ECO:0000256" key="9">
    <source>
        <dbReference type="ARBA" id="ARBA00025617"/>
    </source>
</evidence>
<protein>
    <recommendedName>
        <fullName evidence="3">Ell-associated factor Eaf</fullName>
    </recommendedName>
</protein>
<feature type="compositionally biased region" description="Polar residues" evidence="10">
    <location>
        <begin position="82"/>
        <end position="112"/>
    </location>
</feature>
<dbReference type="EMBL" id="LJIG01000611">
    <property type="protein sequence ID" value="KRT86329.1"/>
    <property type="molecule type" value="Genomic_DNA"/>
</dbReference>
<evidence type="ECO:0000256" key="3">
    <source>
        <dbReference type="ARBA" id="ARBA00021452"/>
    </source>
</evidence>
<feature type="compositionally biased region" description="Basic and acidic residues" evidence="10">
    <location>
        <begin position="65"/>
        <end position="81"/>
    </location>
</feature>
<evidence type="ECO:0000256" key="5">
    <source>
        <dbReference type="ARBA" id="ARBA00023015"/>
    </source>
</evidence>
<dbReference type="InterPro" id="IPR027093">
    <property type="entry name" value="EAF_fam"/>
</dbReference>
<keyword evidence="13" id="KW-1185">Reference proteome</keyword>
<feature type="region of interest" description="Disordered" evidence="10">
    <location>
        <begin position="1"/>
        <end position="32"/>
    </location>
</feature>
<dbReference type="PANTHER" id="PTHR15970">
    <property type="entry name" value="ELL-ASSOCIATED FACTOR EAF"/>
    <property type="match status" value="1"/>
</dbReference>
<comment type="subcellular location">
    <subcellularLocation>
        <location evidence="1">Nucleus</location>
    </subcellularLocation>
</comment>